<organism evidence="7 8">
    <name type="scientific">Mesorhizobium zhangyense</name>
    <dbReference type="NCBI Taxonomy" id="1776730"/>
    <lineage>
        <taxon>Bacteria</taxon>
        <taxon>Pseudomonadati</taxon>
        <taxon>Pseudomonadota</taxon>
        <taxon>Alphaproteobacteria</taxon>
        <taxon>Hyphomicrobiales</taxon>
        <taxon>Phyllobacteriaceae</taxon>
        <taxon>Mesorhizobium</taxon>
    </lineage>
</organism>
<protein>
    <submittedName>
        <fullName evidence="7">ABC transporter substrate-binding protein</fullName>
    </submittedName>
</protein>
<dbReference type="PANTHER" id="PTHR30532:SF1">
    <property type="entry name" value="IRON(3+)-HYDROXAMATE-BINDING PROTEIN FHUD"/>
    <property type="match status" value="1"/>
</dbReference>
<dbReference type="Proteomes" id="UP000481252">
    <property type="component" value="Unassembled WGS sequence"/>
</dbReference>
<reference evidence="7 8" key="1">
    <citation type="submission" date="2020-02" db="EMBL/GenBank/DDBJ databases">
        <title>Genome sequence of the type strain CGMCC 1.15528 of Mesorhizobium zhangyense.</title>
        <authorList>
            <person name="Gao J."/>
            <person name="Sun J."/>
        </authorList>
    </citation>
    <scope>NUCLEOTIDE SEQUENCE [LARGE SCALE GENOMIC DNA]</scope>
    <source>
        <strain evidence="7 8">CGMCC 1.15528</strain>
    </source>
</reference>
<keyword evidence="3" id="KW-0813">Transport</keyword>
<evidence type="ECO:0000256" key="4">
    <source>
        <dbReference type="ARBA" id="ARBA00022496"/>
    </source>
</evidence>
<dbReference type="EMBL" id="JAAKZG010000004">
    <property type="protein sequence ID" value="NGN41652.1"/>
    <property type="molecule type" value="Genomic_DNA"/>
</dbReference>
<keyword evidence="5" id="KW-0732">Signal</keyword>
<evidence type="ECO:0000313" key="8">
    <source>
        <dbReference type="Proteomes" id="UP000481252"/>
    </source>
</evidence>
<comment type="subcellular location">
    <subcellularLocation>
        <location evidence="1">Cell envelope</location>
    </subcellularLocation>
</comment>
<evidence type="ECO:0000259" key="6">
    <source>
        <dbReference type="PROSITE" id="PS50983"/>
    </source>
</evidence>
<evidence type="ECO:0000313" key="7">
    <source>
        <dbReference type="EMBL" id="NGN41652.1"/>
    </source>
</evidence>
<dbReference type="Pfam" id="PF01497">
    <property type="entry name" value="Peripla_BP_2"/>
    <property type="match status" value="1"/>
</dbReference>
<dbReference type="PANTHER" id="PTHR30532">
    <property type="entry name" value="IRON III DICITRATE-BINDING PERIPLASMIC PROTEIN"/>
    <property type="match status" value="1"/>
</dbReference>
<comment type="similarity">
    <text evidence="2">Belongs to the bacterial solute-binding protein 8 family.</text>
</comment>
<dbReference type="CDD" id="cd01146">
    <property type="entry name" value="FhuD"/>
    <property type="match status" value="1"/>
</dbReference>
<dbReference type="Gene3D" id="3.40.50.1980">
    <property type="entry name" value="Nitrogenase molybdenum iron protein domain"/>
    <property type="match status" value="2"/>
</dbReference>
<accession>A0A7C9VC83</accession>
<dbReference type="InterPro" id="IPR051313">
    <property type="entry name" value="Bact_iron-sidero_bind"/>
</dbReference>
<keyword evidence="4" id="KW-0410">Iron transport</keyword>
<proteinExistence type="inferred from homology"/>
<comment type="caution">
    <text evidence="7">The sequence shown here is derived from an EMBL/GenBank/DDBJ whole genome shotgun (WGS) entry which is preliminary data.</text>
</comment>
<dbReference type="GO" id="GO:0030288">
    <property type="term" value="C:outer membrane-bounded periplasmic space"/>
    <property type="evidence" value="ECO:0007669"/>
    <property type="project" value="TreeGrafter"/>
</dbReference>
<evidence type="ECO:0000256" key="1">
    <source>
        <dbReference type="ARBA" id="ARBA00004196"/>
    </source>
</evidence>
<keyword evidence="8" id="KW-1185">Reference proteome</keyword>
<keyword evidence="4" id="KW-0408">Iron</keyword>
<dbReference type="SUPFAM" id="SSF53807">
    <property type="entry name" value="Helical backbone' metal receptor"/>
    <property type="match status" value="1"/>
</dbReference>
<dbReference type="PRINTS" id="PR01715">
    <property type="entry name" value="FERRIBNDNGPP"/>
</dbReference>
<dbReference type="InterPro" id="IPR002491">
    <property type="entry name" value="ABC_transptr_periplasmic_BD"/>
</dbReference>
<gene>
    <name evidence="7" type="ORF">G6N74_11275</name>
</gene>
<dbReference type="PROSITE" id="PS50983">
    <property type="entry name" value="FE_B12_PBP"/>
    <property type="match status" value="1"/>
</dbReference>
<feature type="domain" description="Fe/B12 periplasmic-binding" evidence="6">
    <location>
        <begin position="30"/>
        <end position="285"/>
    </location>
</feature>
<sequence length="285" mass="30686">MLTRRQCVAGLAGAWLGAATLPARGASQPRVACLEWTAAEMIISLGIEPLAVADTKGYRDWVVGPGLSAGCLDLGSRGEPNLELLLELKPDLIIGAYGYGLDQGPFARIAPLHTVPFYDGTDTPYRQAETETRKLGEKLGREAEAEELIRQTATAISEARVRLAGKEGRPLAVVSMFDDRHVRVYGRGSLLQDVFDRVGITNAWTGKTDSWGFSTMGIEELVAIGEARLVSLDPIPPHIRIRIEQSTLWANLPCVKAGNVTTIPPVWPFGGLASAARFATLLAQA</sequence>
<evidence type="ECO:0000256" key="2">
    <source>
        <dbReference type="ARBA" id="ARBA00008814"/>
    </source>
</evidence>
<evidence type="ECO:0000256" key="5">
    <source>
        <dbReference type="ARBA" id="ARBA00022729"/>
    </source>
</evidence>
<dbReference type="GO" id="GO:1901678">
    <property type="term" value="P:iron coordination entity transport"/>
    <property type="evidence" value="ECO:0007669"/>
    <property type="project" value="UniProtKB-ARBA"/>
</dbReference>
<evidence type="ECO:0000256" key="3">
    <source>
        <dbReference type="ARBA" id="ARBA00022448"/>
    </source>
</evidence>
<keyword evidence="4" id="KW-0406">Ion transport</keyword>
<dbReference type="AlphaFoldDB" id="A0A7C9VC83"/>
<name>A0A7C9VC83_9HYPH</name>